<evidence type="ECO:0000313" key="2">
    <source>
        <dbReference type="Proteomes" id="UP000236520"/>
    </source>
</evidence>
<evidence type="ECO:0000313" key="1">
    <source>
        <dbReference type="EMBL" id="PNG97025.1"/>
    </source>
</evidence>
<protein>
    <submittedName>
        <fullName evidence="1">Uncharacterized protein</fullName>
    </submittedName>
</protein>
<proteinExistence type="predicted"/>
<accession>A0A2J7Z9T9</accession>
<reference evidence="1 2" key="1">
    <citation type="submission" date="2015-09" db="EMBL/GenBank/DDBJ databases">
        <title>Genome sequence, genome mining and natural product profiling of a biocontrol bacterium Streptomyces malaysiensis F913.</title>
        <authorList>
            <person name="Xu Y."/>
            <person name="Wei J."/>
            <person name="Xie J."/>
            <person name="Li T."/>
            <person name="Zhou Z."/>
        </authorList>
    </citation>
    <scope>NUCLEOTIDE SEQUENCE [LARGE SCALE GENOMIC DNA]</scope>
    <source>
        <strain evidence="1 2">F913</strain>
    </source>
</reference>
<keyword evidence="2" id="KW-1185">Reference proteome</keyword>
<comment type="caution">
    <text evidence="1">The sequence shown here is derived from an EMBL/GenBank/DDBJ whole genome shotgun (WGS) entry which is preliminary data.</text>
</comment>
<organism evidence="1 2">
    <name type="scientific">Streptomyces malaysiensis</name>
    <dbReference type="NCBI Taxonomy" id="92644"/>
    <lineage>
        <taxon>Bacteria</taxon>
        <taxon>Bacillati</taxon>
        <taxon>Actinomycetota</taxon>
        <taxon>Actinomycetes</taxon>
        <taxon>Kitasatosporales</taxon>
        <taxon>Streptomycetaceae</taxon>
        <taxon>Streptomyces</taxon>
        <taxon>Streptomyces violaceusniger group</taxon>
    </lineage>
</organism>
<name>A0A2J7Z9T9_STRMQ</name>
<gene>
    <name evidence="1" type="ORF">SMF913_13050</name>
</gene>
<dbReference type="EMBL" id="LJIW01000001">
    <property type="protein sequence ID" value="PNG97025.1"/>
    <property type="molecule type" value="Genomic_DNA"/>
</dbReference>
<dbReference type="Proteomes" id="UP000236520">
    <property type="component" value="Unassembled WGS sequence"/>
</dbReference>
<dbReference type="AlphaFoldDB" id="A0A2J7Z9T9"/>
<sequence>MSNNPLHHLIGRDRAQEWTRARVDDLMTQDRLDQRTANAVVEKAIAADDPMILATPGQVWTLRPQHGGNGLPECLFVTERRTGKGGPRVVVEDGATGSQEVPLQDLTLYRLDTWFWSGPATTAKRR</sequence>
<dbReference type="RefSeq" id="WP_102934471.1">
    <property type="nucleotide sequence ID" value="NZ_LJIW01000001.1"/>
</dbReference>